<dbReference type="PANTHER" id="PTHR43900:SF3">
    <property type="entry name" value="GLUTATHIONE S-TRANSFERASE RHO"/>
    <property type="match status" value="1"/>
</dbReference>
<comment type="caution">
    <text evidence="5">The sequence shown here is derived from an EMBL/GenBank/DDBJ whole genome shotgun (WGS) entry which is preliminary data.</text>
</comment>
<dbReference type="InterPro" id="IPR036282">
    <property type="entry name" value="Glutathione-S-Trfase_C_sf"/>
</dbReference>
<evidence type="ECO:0000313" key="6">
    <source>
        <dbReference type="Proteomes" id="UP001165667"/>
    </source>
</evidence>
<dbReference type="Proteomes" id="UP001165667">
    <property type="component" value="Unassembled WGS sequence"/>
</dbReference>
<dbReference type="AlphaFoldDB" id="A0AA41YZZ9"/>
<dbReference type="PROSITE" id="PS50405">
    <property type="entry name" value="GST_CTER"/>
    <property type="match status" value="1"/>
</dbReference>
<dbReference type="SUPFAM" id="SSF47616">
    <property type="entry name" value="GST C-terminal domain-like"/>
    <property type="match status" value="1"/>
</dbReference>
<reference evidence="5" key="1">
    <citation type="submission" date="2022-05" db="EMBL/GenBank/DDBJ databases">
        <authorList>
            <person name="Pankratov T."/>
        </authorList>
    </citation>
    <scope>NUCLEOTIDE SEQUENCE</scope>
    <source>
        <strain evidence="5">BP6-180914</strain>
    </source>
</reference>
<dbReference type="CDD" id="cd00299">
    <property type="entry name" value="GST_C_family"/>
    <property type="match status" value="1"/>
</dbReference>
<dbReference type="GO" id="GO:0006749">
    <property type="term" value="P:glutathione metabolic process"/>
    <property type="evidence" value="ECO:0007669"/>
    <property type="project" value="TreeGrafter"/>
</dbReference>
<dbReference type="SFLD" id="SFLDG00358">
    <property type="entry name" value="Main_(cytGST)"/>
    <property type="match status" value="1"/>
</dbReference>
<dbReference type="RefSeq" id="WP_282586734.1">
    <property type="nucleotide sequence ID" value="NZ_JAMOIM010000015.1"/>
</dbReference>
<keyword evidence="2" id="KW-0808">Transferase</keyword>
<dbReference type="Gene3D" id="3.40.30.10">
    <property type="entry name" value="Glutaredoxin"/>
    <property type="match status" value="1"/>
</dbReference>
<feature type="domain" description="GST C-terminal" evidence="4">
    <location>
        <begin position="89"/>
        <end position="211"/>
    </location>
</feature>
<protein>
    <recommendedName>
        <fullName evidence="1">glutathione transferase</fullName>
        <ecNumber evidence="1">2.5.1.18</ecNumber>
    </recommendedName>
</protein>
<feature type="domain" description="GST N-terminal" evidence="3">
    <location>
        <begin position="2"/>
        <end position="84"/>
    </location>
</feature>
<dbReference type="InterPro" id="IPR010987">
    <property type="entry name" value="Glutathione-S-Trfase_C-like"/>
</dbReference>
<sequence>MSDMTLWGFDGSTYVRTVKMLLAEKGVTDFKQVPLNVLAGDPKQPEHLERHPFGKVPVLDHDGLRILETSAIVRYLNDVLPGKSLVPATPKDRARMDMIIGLVDSYGYGALTGGVAAYSLFPDFVGGKNEEMRRSGIENGRKVLDLAMKVRRDSPFIAGDLSLADLYLAPILFYVGLTPDKDAVFDIAGFGDYWARIEALPSYKGTEPKFD</sequence>
<gene>
    <name evidence="5" type="ORF">M8523_20270</name>
</gene>
<dbReference type="SFLD" id="SFLDS00019">
    <property type="entry name" value="Glutathione_Transferase_(cytos"/>
    <property type="match status" value="1"/>
</dbReference>
<dbReference type="Pfam" id="PF02798">
    <property type="entry name" value="GST_N"/>
    <property type="match status" value="1"/>
</dbReference>
<dbReference type="InterPro" id="IPR040079">
    <property type="entry name" value="Glutathione_S-Trfase"/>
</dbReference>
<evidence type="ECO:0000313" key="5">
    <source>
        <dbReference type="EMBL" id="MCW6510357.1"/>
    </source>
</evidence>
<name>A0AA41YZZ9_9HYPH</name>
<accession>A0AA41YZZ9</accession>
<evidence type="ECO:0000259" key="4">
    <source>
        <dbReference type="PROSITE" id="PS50405"/>
    </source>
</evidence>
<dbReference type="PANTHER" id="PTHR43900">
    <property type="entry name" value="GLUTATHIONE S-TRANSFERASE RHO"/>
    <property type="match status" value="1"/>
</dbReference>
<organism evidence="5 6">
    <name type="scientific">Lichenifustis flavocetrariae</name>
    <dbReference type="NCBI Taxonomy" id="2949735"/>
    <lineage>
        <taxon>Bacteria</taxon>
        <taxon>Pseudomonadati</taxon>
        <taxon>Pseudomonadota</taxon>
        <taxon>Alphaproteobacteria</taxon>
        <taxon>Hyphomicrobiales</taxon>
        <taxon>Lichenihabitantaceae</taxon>
        <taxon>Lichenifustis</taxon>
    </lineage>
</organism>
<proteinExistence type="predicted"/>
<dbReference type="SUPFAM" id="SSF52833">
    <property type="entry name" value="Thioredoxin-like"/>
    <property type="match status" value="1"/>
</dbReference>
<dbReference type="InterPro" id="IPR036249">
    <property type="entry name" value="Thioredoxin-like_sf"/>
</dbReference>
<evidence type="ECO:0000259" key="3">
    <source>
        <dbReference type="PROSITE" id="PS50404"/>
    </source>
</evidence>
<dbReference type="GO" id="GO:0005737">
    <property type="term" value="C:cytoplasm"/>
    <property type="evidence" value="ECO:0007669"/>
    <property type="project" value="TreeGrafter"/>
</dbReference>
<dbReference type="GO" id="GO:0043295">
    <property type="term" value="F:glutathione binding"/>
    <property type="evidence" value="ECO:0007669"/>
    <property type="project" value="TreeGrafter"/>
</dbReference>
<dbReference type="EC" id="2.5.1.18" evidence="1"/>
<evidence type="ECO:0000256" key="2">
    <source>
        <dbReference type="ARBA" id="ARBA00022679"/>
    </source>
</evidence>
<dbReference type="InterPro" id="IPR004045">
    <property type="entry name" value="Glutathione_S-Trfase_N"/>
</dbReference>
<dbReference type="EMBL" id="JAMOIM010000015">
    <property type="protein sequence ID" value="MCW6510357.1"/>
    <property type="molecule type" value="Genomic_DNA"/>
</dbReference>
<evidence type="ECO:0000256" key="1">
    <source>
        <dbReference type="ARBA" id="ARBA00012452"/>
    </source>
</evidence>
<dbReference type="PROSITE" id="PS50404">
    <property type="entry name" value="GST_NTER"/>
    <property type="match status" value="1"/>
</dbReference>
<dbReference type="GO" id="GO:0004364">
    <property type="term" value="F:glutathione transferase activity"/>
    <property type="evidence" value="ECO:0007669"/>
    <property type="project" value="UniProtKB-EC"/>
</dbReference>
<dbReference type="Gene3D" id="1.20.1050.10">
    <property type="match status" value="1"/>
</dbReference>
<keyword evidence="6" id="KW-1185">Reference proteome</keyword>